<dbReference type="SMART" id="SM00418">
    <property type="entry name" value="HTH_ARSR"/>
    <property type="match status" value="1"/>
</dbReference>
<evidence type="ECO:0000256" key="2">
    <source>
        <dbReference type="ARBA" id="ARBA00023125"/>
    </source>
</evidence>
<dbReference type="PROSITE" id="PS50987">
    <property type="entry name" value="HTH_ARSR_2"/>
    <property type="match status" value="1"/>
</dbReference>
<dbReference type="Proteomes" id="UP000542674">
    <property type="component" value="Unassembled WGS sequence"/>
</dbReference>
<dbReference type="InterPro" id="IPR036388">
    <property type="entry name" value="WH-like_DNA-bd_sf"/>
</dbReference>
<dbReference type="NCBIfam" id="NF033788">
    <property type="entry name" value="HTH_metalloreg"/>
    <property type="match status" value="1"/>
</dbReference>
<dbReference type="CDD" id="cd00090">
    <property type="entry name" value="HTH_ARSR"/>
    <property type="match status" value="1"/>
</dbReference>
<dbReference type="RefSeq" id="WP_184672225.1">
    <property type="nucleotide sequence ID" value="NZ_BAABAI010000009.1"/>
</dbReference>
<evidence type="ECO:0000256" key="1">
    <source>
        <dbReference type="ARBA" id="ARBA00023015"/>
    </source>
</evidence>
<dbReference type="InterPro" id="IPR051011">
    <property type="entry name" value="Metal_resp_trans_reg"/>
</dbReference>
<keyword evidence="3" id="KW-0804">Transcription</keyword>
<dbReference type="PANTHER" id="PTHR43132:SF2">
    <property type="entry name" value="ARSENICAL RESISTANCE OPERON REPRESSOR ARSR-RELATED"/>
    <property type="match status" value="1"/>
</dbReference>
<reference evidence="5 6" key="1">
    <citation type="submission" date="2020-08" db="EMBL/GenBank/DDBJ databases">
        <title>Sequencing the genomes of 1000 actinobacteria strains.</title>
        <authorList>
            <person name="Klenk H.-P."/>
        </authorList>
    </citation>
    <scope>NUCLEOTIDE SEQUENCE [LARGE SCALE GENOMIC DNA]</scope>
    <source>
        <strain evidence="5 6">DSM 45084</strain>
    </source>
</reference>
<feature type="domain" description="HTH arsR-type" evidence="4">
    <location>
        <begin position="7"/>
        <end position="103"/>
    </location>
</feature>
<evidence type="ECO:0000313" key="5">
    <source>
        <dbReference type="EMBL" id="MBB4967471.1"/>
    </source>
</evidence>
<dbReference type="InterPro" id="IPR011991">
    <property type="entry name" value="ArsR-like_HTH"/>
</dbReference>
<dbReference type="AlphaFoldDB" id="A0A7W7WXW4"/>
<evidence type="ECO:0000313" key="6">
    <source>
        <dbReference type="Proteomes" id="UP000542674"/>
    </source>
</evidence>
<evidence type="ECO:0000259" key="4">
    <source>
        <dbReference type="PROSITE" id="PS50987"/>
    </source>
</evidence>
<dbReference type="GO" id="GO:0003700">
    <property type="term" value="F:DNA-binding transcription factor activity"/>
    <property type="evidence" value="ECO:0007669"/>
    <property type="project" value="InterPro"/>
</dbReference>
<name>A0A7W7WXW4_9PSEU</name>
<proteinExistence type="predicted"/>
<dbReference type="PANTHER" id="PTHR43132">
    <property type="entry name" value="ARSENICAL RESISTANCE OPERON REPRESSOR ARSR-RELATED"/>
    <property type="match status" value="1"/>
</dbReference>
<keyword evidence="1" id="KW-0805">Transcription regulation</keyword>
<dbReference type="PRINTS" id="PR00778">
    <property type="entry name" value="HTHARSR"/>
</dbReference>
<dbReference type="GO" id="GO:0003677">
    <property type="term" value="F:DNA binding"/>
    <property type="evidence" value="ECO:0007669"/>
    <property type="project" value="UniProtKB-KW"/>
</dbReference>
<evidence type="ECO:0000256" key="3">
    <source>
        <dbReference type="ARBA" id="ARBA00023163"/>
    </source>
</evidence>
<keyword evidence="2 5" id="KW-0238">DNA-binding</keyword>
<dbReference type="InterPro" id="IPR036390">
    <property type="entry name" value="WH_DNA-bd_sf"/>
</dbReference>
<accession>A0A7W7WXW4</accession>
<dbReference type="Pfam" id="PF01022">
    <property type="entry name" value="HTH_5"/>
    <property type="match status" value="1"/>
</dbReference>
<gene>
    <name evidence="5" type="ORF">F4559_004830</name>
</gene>
<sequence length="106" mass="11631">MNEVPAVDQETAEVYASWFRALSDPSRIRILNLLARQEAPMSVGEVVDAVDIGQSTVSHHLKILREVGFVVGTREGTSTRYEVNRACVTKFPTAADVVMGVRPDDS</sequence>
<keyword evidence="6" id="KW-1185">Reference proteome</keyword>
<protein>
    <submittedName>
        <fullName evidence="5">DNA-binding transcriptional ArsR family regulator</fullName>
    </submittedName>
</protein>
<dbReference type="Gene3D" id="1.10.10.10">
    <property type="entry name" value="Winged helix-like DNA-binding domain superfamily/Winged helix DNA-binding domain"/>
    <property type="match status" value="1"/>
</dbReference>
<organism evidence="5 6">
    <name type="scientific">Saccharothrix violaceirubra</name>
    <dbReference type="NCBI Taxonomy" id="413306"/>
    <lineage>
        <taxon>Bacteria</taxon>
        <taxon>Bacillati</taxon>
        <taxon>Actinomycetota</taxon>
        <taxon>Actinomycetes</taxon>
        <taxon>Pseudonocardiales</taxon>
        <taxon>Pseudonocardiaceae</taxon>
        <taxon>Saccharothrix</taxon>
    </lineage>
</organism>
<dbReference type="SUPFAM" id="SSF46785">
    <property type="entry name" value="Winged helix' DNA-binding domain"/>
    <property type="match status" value="1"/>
</dbReference>
<dbReference type="EMBL" id="JACHJS010000001">
    <property type="protein sequence ID" value="MBB4967471.1"/>
    <property type="molecule type" value="Genomic_DNA"/>
</dbReference>
<comment type="caution">
    <text evidence="5">The sequence shown here is derived from an EMBL/GenBank/DDBJ whole genome shotgun (WGS) entry which is preliminary data.</text>
</comment>
<dbReference type="InterPro" id="IPR001845">
    <property type="entry name" value="HTH_ArsR_DNA-bd_dom"/>
</dbReference>